<dbReference type="SUPFAM" id="SSF50104">
    <property type="entry name" value="Translation proteins SH3-like domain"/>
    <property type="match status" value="1"/>
</dbReference>
<dbReference type="GO" id="GO:0005840">
    <property type="term" value="C:ribosome"/>
    <property type="evidence" value="ECO:0007669"/>
    <property type="project" value="UniProtKB-KW"/>
</dbReference>
<dbReference type="Pfam" id="PF01777">
    <property type="entry name" value="Ribosomal_L27e"/>
    <property type="match status" value="1"/>
</dbReference>
<keyword evidence="2 5" id="KW-0689">Ribosomal protein</keyword>
<evidence type="ECO:0000313" key="6">
    <source>
        <dbReference type="Proteomes" id="UP001141327"/>
    </source>
</evidence>
<reference evidence="5" key="1">
    <citation type="journal article" date="2022" name="bioRxiv">
        <title>Genomics of Preaxostyla Flagellates Illuminates Evolutionary Transitions and the Path Towards Mitochondrial Loss.</title>
        <authorList>
            <person name="Novak L.V.F."/>
            <person name="Treitli S.C."/>
            <person name="Pyrih J."/>
            <person name="Halakuc P."/>
            <person name="Pipaliya S.V."/>
            <person name="Vacek V."/>
            <person name="Brzon O."/>
            <person name="Soukal P."/>
            <person name="Eme L."/>
            <person name="Dacks J.B."/>
            <person name="Karnkowska A."/>
            <person name="Elias M."/>
            <person name="Hampl V."/>
        </authorList>
    </citation>
    <scope>NUCLEOTIDE SEQUENCE</scope>
    <source>
        <strain evidence="5">RCP-MX</strain>
    </source>
</reference>
<protein>
    <submittedName>
        <fullName evidence="5">60S ribosomal protein RL27</fullName>
    </submittedName>
</protein>
<dbReference type="Proteomes" id="UP001141327">
    <property type="component" value="Unassembled WGS sequence"/>
</dbReference>
<accession>A0ABQ8UVH3</accession>
<comment type="caution">
    <text evidence="5">The sequence shown here is derived from an EMBL/GenBank/DDBJ whole genome shotgun (WGS) entry which is preliminary data.</text>
</comment>
<gene>
    <name evidence="5" type="ORF">PAPYR_1098</name>
</gene>
<evidence type="ECO:0000256" key="1">
    <source>
        <dbReference type="ARBA" id="ARBA00009124"/>
    </source>
</evidence>
<dbReference type="InterPro" id="IPR008991">
    <property type="entry name" value="Translation_prot_SH3-like_sf"/>
</dbReference>
<dbReference type="InterPro" id="IPR005824">
    <property type="entry name" value="KOW"/>
</dbReference>
<evidence type="ECO:0000256" key="3">
    <source>
        <dbReference type="ARBA" id="ARBA00023274"/>
    </source>
</evidence>
<comment type="similarity">
    <text evidence="1">Belongs to the eukaryotic ribosomal protein eL27 family.</text>
</comment>
<dbReference type="CDD" id="cd06090">
    <property type="entry name" value="KOW_RPL27"/>
    <property type="match status" value="1"/>
</dbReference>
<dbReference type="SMART" id="SM00739">
    <property type="entry name" value="KOW"/>
    <property type="match status" value="1"/>
</dbReference>
<name>A0ABQ8UVH3_9EUKA</name>
<feature type="domain" description="KOW" evidence="4">
    <location>
        <begin position="3"/>
        <end position="30"/>
    </location>
</feature>
<dbReference type="InterPro" id="IPR038655">
    <property type="entry name" value="Ribosomal_eL27_sf"/>
</dbReference>
<evidence type="ECO:0000259" key="4">
    <source>
        <dbReference type="SMART" id="SM00739"/>
    </source>
</evidence>
<dbReference type="Pfam" id="PF00467">
    <property type="entry name" value="KOW"/>
    <property type="match status" value="1"/>
</dbReference>
<dbReference type="PANTHER" id="PTHR10497">
    <property type="entry name" value="60S RIBOSOMAL PROTEIN L27"/>
    <property type="match status" value="1"/>
</dbReference>
<evidence type="ECO:0000256" key="2">
    <source>
        <dbReference type="ARBA" id="ARBA00022980"/>
    </source>
</evidence>
<dbReference type="EMBL" id="JAPMOS010000003">
    <property type="protein sequence ID" value="KAJ4462456.1"/>
    <property type="molecule type" value="Genomic_DNA"/>
</dbReference>
<dbReference type="InterPro" id="IPR041991">
    <property type="entry name" value="Ribosomal_eL27_KOW"/>
</dbReference>
<sequence length="134" mass="15556">MKFLKPGKVVILLNGRYAGKKAVIVKTFDDGTDAHHFGHCLVAGIRKNPLRVTKDMSKKTMHHRSSIKPFVKMVNFSHIMPTRYQAEMNLKDVVVPDSMADLKARREVRKEVRKVFQAKYLAGENKWFFEKLHF</sequence>
<organism evidence="5 6">
    <name type="scientific">Paratrimastix pyriformis</name>
    <dbReference type="NCBI Taxonomy" id="342808"/>
    <lineage>
        <taxon>Eukaryota</taxon>
        <taxon>Metamonada</taxon>
        <taxon>Preaxostyla</taxon>
        <taxon>Paratrimastigidae</taxon>
        <taxon>Paratrimastix</taxon>
    </lineage>
</organism>
<evidence type="ECO:0000313" key="5">
    <source>
        <dbReference type="EMBL" id="KAJ4462456.1"/>
    </source>
</evidence>
<dbReference type="Gene3D" id="2.30.30.770">
    <property type="match status" value="1"/>
</dbReference>
<dbReference type="InterPro" id="IPR001141">
    <property type="entry name" value="Ribosomal_eL27"/>
</dbReference>
<keyword evidence="3" id="KW-0687">Ribonucleoprotein</keyword>
<keyword evidence="6" id="KW-1185">Reference proteome</keyword>
<proteinExistence type="inferred from homology"/>